<accession>A0ABQ4Q8C5</accession>
<evidence type="ECO:0000259" key="8">
    <source>
        <dbReference type="PROSITE" id="PS50887"/>
    </source>
</evidence>
<dbReference type="SUPFAM" id="SSF55073">
    <property type="entry name" value="Nucleotide cyclase"/>
    <property type="match status" value="1"/>
</dbReference>
<comment type="subcellular location">
    <subcellularLocation>
        <location evidence="1">Cell membrane</location>
        <topology evidence="1">Multi-pass membrane protein</topology>
    </subcellularLocation>
</comment>
<feature type="domain" description="PAC" evidence="7">
    <location>
        <begin position="434"/>
        <end position="485"/>
    </location>
</feature>
<organism evidence="9 10">
    <name type="scientific">Noviherbaspirillum aridicola</name>
    <dbReference type="NCBI Taxonomy" id="2849687"/>
    <lineage>
        <taxon>Bacteria</taxon>
        <taxon>Pseudomonadati</taxon>
        <taxon>Pseudomonadota</taxon>
        <taxon>Betaproteobacteria</taxon>
        <taxon>Burkholderiales</taxon>
        <taxon>Oxalobacteraceae</taxon>
        <taxon>Noviherbaspirillum</taxon>
    </lineage>
</organism>
<dbReference type="PANTHER" id="PTHR44757">
    <property type="entry name" value="DIGUANYLATE CYCLASE DGCP"/>
    <property type="match status" value="1"/>
</dbReference>
<dbReference type="InterPro" id="IPR033479">
    <property type="entry name" value="dCache_1"/>
</dbReference>
<dbReference type="RefSeq" id="WP_220809746.1">
    <property type="nucleotide sequence ID" value="NZ_BPMK01000016.1"/>
</dbReference>
<dbReference type="PROSITE" id="PS50112">
    <property type="entry name" value="PAS"/>
    <property type="match status" value="2"/>
</dbReference>
<dbReference type="Gene3D" id="3.30.450.20">
    <property type="entry name" value="PAS domain"/>
    <property type="match status" value="3"/>
</dbReference>
<dbReference type="SMART" id="SM00086">
    <property type="entry name" value="PAC"/>
    <property type="match status" value="2"/>
</dbReference>
<dbReference type="InterPro" id="IPR001610">
    <property type="entry name" value="PAC"/>
</dbReference>
<comment type="caution">
    <text evidence="9">The sequence shown here is derived from an EMBL/GenBank/DDBJ whole genome shotgun (WGS) entry which is preliminary data.</text>
</comment>
<feature type="domain" description="PAS" evidence="6">
    <location>
        <begin position="355"/>
        <end position="407"/>
    </location>
</feature>
<dbReference type="InterPro" id="IPR000700">
    <property type="entry name" value="PAS-assoc_C"/>
</dbReference>
<dbReference type="CDD" id="cd01949">
    <property type="entry name" value="GGDEF"/>
    <property type="match status" value="1"/>
</dbReference>
<dbReference type="InterPro" id="IPR000014">
    <property type="entry name" value="PAS"/>
</dbReference>
<dbReference type="InterPro" id="IPR029787">
    <property type="entry name" value="Nucleotide_cyclase"/>
</dbReference>
<feature type="domain" description="PAC" evidence="7">
    <location>
        <begin position="557"/>
        <end position="607"/>
    </location>
</feature>
<dbReference type="CDD" id="cd00130">
    <property type="entry name" value="PAS"/>
    <property type="match status" value="1"/>
</dbReference>
<evidence type="ECO:0000256" key="4">
    <source>
        <dbReference type="ARBA" id="ARBA00022989"/>
    </source>
</evidence>
<dbReference type="Pfam" id="PF02743">
    <property type="entry name" value="dCache_1"/>
    <property type="match status" value="1"/>
</dbReference>
<keyword evidence="3" id="KW-0812">Transmembrane</keyword>
<evidence type="ECO:0000259" key="6">
    <source>
        <dbReference type="PROSITE" id="PS50112"/>
    </source>
</evidence>
<dbReference type="Gene3D" id="3.30.70.270">
    <property type="match status" value="1"/>
</dbReference>
<dbReference type="SUPFAM" id="SSF55785">
    <property type="entry name" value="PYP-like sensor domain (PAS domain)"/>
    <property type="match status" value="2"/>
</dbReference>
<dbReference type="PROSITE" id="PS50887">
    <property type="entry name" value="GGDEF"/>
    <property type="match status" value="1"/>
</dbReference>
<dbReference type="InterPro" id="IPR043128">
    <property type="entry name" value="Rev_trsase/Diguanyl_cyclase"/>
</dbReference>
<keyword evidence="10" id="KW-1185">Reference proteome</keyword>
<dbReference type="InterPro" id="IPR035965">
    <property type="entry name" value="PAS-like_dom_sf"/>
</dbReference>
<dbReference type="Proteomes" id="UP000887222">
    <property type="component" value="Unassembled WGS sequence"/>
</dbReference>
<evidence type="ECO:0000313" key="10">
    <source>
        <dbReference type="Proteomes" id="UP000887222"/>
    </source>
</evidence>
<gene>
    <name evidence="9" type="ORF">NCCP691_33410</name>
</gene>
<dbReference type="CDD" id="cd12914">
    <property type="entry name" value="PDC1_DGC_like"/>
    <property type="match status" value="1"/>
</dbReference>
<proteinExistence type="predicted"/>
<evidence type="ECO:0000256" key="3">
    <source>
        <dbReference type="ARBA" id="ARBA00022692"/>
    </source>
</evidence>
<dbReference type="Pfam" id="PF00990">
    <property type="entry name" value="GGDEF"/>
    <property type="match status" value="1"/>
</dbReference>
<dbReference type="Pfam" id="PF00989">
    <property type="entry name" value="PAS"/>
    <property type="match status" value="1"/>
</dbReference>
<dbReference type="CDD" id="cd18774">
    <property type="entry name" value="PDC2_HK_sensor"/>
    <property type="match status" value="1"/>
</dbReference>
<dbReference type="NCBIfam" id="TIGR00229">
    <property type="entry name" value="sensory_box"/>
    <property type="match status" value="2"/>
</dbReference>
<evidence type="ECO:0000256" key="5">
    <source>
        <dbReference type="ARBA" id="ARBA00023136"/>
    </source>
</evidence>
<dbReference type="Pfam" id="PF13188">
    <property type="entry name" value="PAS_8"/>
    <property type="match status" value="1"/>
</dbReference>
<name>A0ABQ4Q8C5_9BURK</name>
<keyword evidence="4" id="KW-1133">Transmembrane helix</keyword>
<dbReference type="PROSITE" id="PS50113">
    <property type="entry name" value="PAC"/>
    <property type="match status" value="2"/>
</dbReference>
<protein>
    <recommendedName>
        <fullName evidence="11">PAS domain S-box-containing protein/diguanylate cyclase (GGDEF)-like protein</fullName>
    </recommendedName>
</protein>
<dbReference type="SMART" id="SM00267">
    <property type="entry name" value="GGDEF"/>
    <property type="match status" value="1"/>
</dbReference>
<keyword evidence="2" id="KW-1003">Cell membrane</keyword>
<feature type="domain" description="PAS" evidence="6">
    <location>
        <begin position="486"/>
        <end position="530"/>
    </location>
</feature>
<dbReference type="PANTHER" id="PTHR44757:SF2">
    <property type="entry name" value="BIOFILM ARCHITECTURE MAINTENANCE PROTEIN MBAA"/>
    <property type="match status" value="1"/>
</dbReference>
<evidence type="ECO:0008006" key="11">
    <source>
        <dbReference type="Google" id="ProtNLM"/>
    </source>
</evidence>
<dbReference type="InterPro" id="IPR052155">
    <property type="entry name" value="Biofilm_reg_signaling"/>
</dbReference>
<keyword evidence="5" id="KW-0472">Membrane</keyword>
<dbReference type="NCBIfam" id="TIGR00254">
    <property type="entry name" value="GGDEF"/>
    <property type="match status" value="1"/>
</dbReference>
<dbReference type="InterPro" id="IPR000160">
    <property type="entry name" value="GGDEF_dom"/>
</dbReference>
<evidence type="ECO:0000256" key="1">
    <source>
        <dbReference type="ARBA" id="ARBA00004651"/>
    </source>
</evidence>
<dbReference type="SMART" id="SM00091">
    <property type="entry name" value="PAS"/>
    <property type="match status" value="2"/>
</dbReference>
<sequence>MRTLSLRIVILIFVSILIAPALILASVIADDAAADLEAAERSAALHIARGITALNAEVVRTTRGVLAAFSHMPAMTGADWDSCNRTLAAAMRDQAYKAYTGFGVFSLNGDLVCDSEPVSGINVADRAWFKATRRADDFANGGYVIGRSSGLPILPFGHPVRDASGKTVAILLGAIKLDWLEESIKTTQEYSNAIIRVLDAEGRVLAHAPSDSKRVGAVMALPDEVRSPEAAGEGFVSLVDLDGERRLFAYARMTETGGTVLTAVGTGSASAGAVAPTALLWLILVFVAAFAGTWWGFSFLSRPIHQLLNATRLVGQGEAVSFGQITHVKEFQEVAVAFDSMSSLIASREQALRDSRNEVRLLLESVGEGVFGVDPEGRISFANPEALRLTGYSTAELVGKDMHETIHHASEDGREQPRQACAILACLGSGRSARVTSDVFWRRDGSSFRVEYSINLVESEGKVRGAVIVFRDVTDLRQAEERRRQSEARFRVIFNSAGDPMFVHRLDGRLVEANSAAQALLGFTAASSFGGDALNDRGMFRAQYHDRLNVLKSAGTIAFEASCTSATGAAIVLEITAHLTDYDGALAVISVARDVTDRKLAESQIRRLALFDNLTGLPNRALTTERLVSAISLCCRSDKPVCVFFMDLDRFKAVNDSLGHDAGDELLRQVASRLTGCLRAGDTVGRLGGDEFVAVLPEMLNLHAAEALARKILVTIGRPFSLEKGEVSVGISIGIAFYPGNGGSAETLLKEADKALYQAKRSGRNTWAVSTAVELS</sequence>
<evidence type="ECO:0000313" key="9">
    <source>
        <dbReference type="EMBL" id="GIZ53327.1"/>
    </source>
</evidence>
<dbReference type="InterPro" id="IPR013767">
    <property type="entry name" value="PAS_fold"/>
</dbReference>
<evidence type="ECO:0000256" key="2">
    <source>
        <dbReference type="ARBA" id="ARBA00022475"/>
    </source>
</evidence>
<feature type="domain" description="GGDEF" evidence="8">
    <location>
        <begin position="639"/>
        <end position="772"/>
    </location>
</feature>
<evidence type="ECO:0000259" key="7">
    <source>
        <dbReference type="PROSITE" id="PS50113"/>
    </source>
</evidence>
<reference evidence="9 10" key="1">
    <citation type="journal article" date="2022" name="Int. J. Syst. Evol. Microbiol.">
        <title>Noviherbaspirillum aridicola sp. nov., isolated from an arid soil in Pakistan.</title>
        <authorList>
            <person name="Khan I.U."/>
            <person name="Saqib M."/>
            <person name="Amin A."/>
            <person name="Hussain F."/>
            <person name="Li L."/>
            <person name="Liu Y.H."/>
            <person name="Fang B.Z."/>
            <person name="Ahmed I."/>
            <person name="Li W.J."/>
        </authorList>
    </citation>
    <scope>NUCLEOTIDE SEQUENCE [LARGE SCALE GENOMIC DNA]</scope>
    <source>
        <strain evidence="9 10">NCCP-691</strain>
    </source>
</reference>
<dbReference type="EMBL" id="BPMK01000016">
    <property type="protein sequence ID" value="GIZ53327.1"/>
    <property type="molecule type" value="Genomic_DNA"/>
</dbReference>